<dbReference type="Gene3D" id="3.30.1360.20">
    <property type="entry name" value="Transcriptional coactivator/pterin dehydratase"/>
    <property type="match status" value="1"/>
</dbReference>
<keyword evidence="8" id="KW-1185">Reference proteome</keyword>
<dbReference type="EMBL" id="JAFFHA010000005">
    <property type="protein sequence ID" value="KAK4655708.1"/>
    <property type="molecule type" value="Genomic_DNA"/>
</dbReference>
<feature type="compositionally biased region" description="Low complexity" evidence="6">
    <location>
        <begin position="249"/>
        <end position="259"/>
    </location>
</feature>
<reference evidence="7 8" key="1">
    <citation type="journal article" date="2023" name="bioRxiv">
        <title>High-quality genome assemblies of four members of thePodospora anserinaspecies complex.</title>
        <authorList>
            <person name="Ament-Velasquez S.L."/>
            <person name="Vogan A.A."/>
            <person name="Wallerman O."/>
            <person name="Hartmann F."/>
            <person name="Gautier V."/>
            <person name="Silar P."/>
            <person name="Giraud T."/>
            <person name="Johannesson H."/>
        </authorList>
    </citation>
    <scope>NUCLEOTIDE SEQUENCE [LARGE SCALE GENOMIC DNA]</scope>
    <source>
        <strain evidence="7 8">CBS 415.72m</strain>
    </source>
</reference>
<evidence type="ECO:0000256" key="6">
    <source>
        <dbReference type="SAM" id="MobiDB-lite"/>
    </source>
</evidence>
<evidence type="ECO:0000256" key="5">
    <source>
        <dbReference type="ARBA" id="ARBA00030497"/>
    </source>
</evidence>
<dbReference type="Pfam" id="PF01329">
    <property type="entry name" value="Pterin_4a"/>
    <property type="match status" value="1"/>
</dbReference>
<feature type="compositionally biased region" description="Polar residues" evidence="6">
    <location>
        <begin position="503"/>
        <end position="515"/>
    </location>
</feature>
<dbReference type="CDD" id="cd00488">
    <property type="entry name" value="PCD_DCoH"/>
    <property type="match status" value="1"/>
</dbReference>
<dbReference type="SUPFAM" id="SSF55248">
    <property type="entry name" value="PCD-like"/>
    <property type="match status" value="1"/>
</dbReference>
<dbReference type="InterPro" id="IPR001533">
    <property type="entry name" value="Pterin_deHydtase"/>
</dbReference>
<dbReference type="Proteomes" id="UP001323405">
    <property type="component" value="Unassembled WGS sequence"/>
</dbReference>
<dbReference type="EC" id="4.2.1.96" evidence="3"/>
<evidence type="ECO:0000313" key="8">
    <source>
        <dbReference type="Proteomes" id="UP001323405"/>
    </source>
</evidence>
<dbReference type="RefSeq" id="XP_062744683.1">
    <property type="nucleotide sequence ID" value="XM_062888775.1"/>
</dbReference>
<keyword evidence="4" id="KW-0456">Lyase</keyword>
<name>A0ABR0GJ01_9PEZI</name>
<gene>
    <name evidence="7" type="ORF">QC762_304775</name>
</gene>
<evidence type="ECO:0000256" key="3">
    <source>
        <dbReference type="ARBA" id="ARBA00013252"/>
    </source>
</evidence>
<evidence type="ECO:0000256" key="1">
    <source>
        <dbReference type="ARBA" id="ARBA00001554"/>
    </source>
</evidence>
<accession>A0ABR0GJ01</accession>
<organism evidence="7 8">
    <name type="scientific">Podospora pseudocomata</name>
    <dbReference type="NCBI Taxonomy" id="2093779"/>
    <lineage>
        <taxon>Eukaryota</taxon>
        <taxon>Fungi</taxon>
        <taxon>Dikarya</taxon>
        <taxon>Ascomycota</taxon>
        <taxon>Pezizomycotina</taxon>
        <taxon>Sordariomycetes</taxon>
        <taxon>Sordariomycetidae</taxon>
        <taxon>Sordariales</taxon>
        <taxon>Podosporaceae</taxon>
        <taxon>Podospora</taxon>
    </lineage>
</organism>
<evidence type="ECO:0000313" key="7">
    <source>
        <dbReference type="EMBL" id="KAK4655708.1"/>
    </source>
</evidence>
<feature type="region of interest" description="Disordered" evidence="6">
    <location>
        <begin position="217"/>
        <end position="260"/>
    </location>
</feature>
<sequence>MRHSLLVAKPRRSPGLRCCLSSPHDHDHRTRTTTRRQFIKPTRPASLTDPIRTGLHRKYEDPFSVLKTAPRDNPAVWGYYGGVRKLDLKLGVIGPLRRKGEEVLRGEKELKGGDEEHEIWRRGLEGLLVGGGGRWRITEDGTGLERYFEFRSFAKAWGFMGAVVGECKARRHHPEWSNTFRTVFIRWRTHEPENHISMLDIELAKFCDEQARFFGEVMPGGGGGEGNRKPEENTGTASASPIPDGKIVSGSGASSTAATPEVTKAVAISTELGTTINNTTTEKQSHEGQQIAPVEATEQPPPETSNDAENIPNRIDHQPEVPTTPDEQVVSDPPEEKSSPEPPPSQQPNPSQQPPSDEQAAINPPKEDSFPQPLPSEQSDHPRQPDHHPPKENTSTARPLEEILKLDWQCLEETVARIRGKPCILEEVREAVRVFNELAARHQSGEYRFTRELSQERVKIEEEITDRLKFFRRANHEWRQAKKMERRLVEERGNGLQKPPVLSNGTTGEAVQSQLAEARAEEGEKKKPSSELREPRKAEAELKSQAAEAEEPEKEVDRLVLKSQNLRKSEAKPEQESDDVAVVDKKKPPDRIPWFQTILRQYRQP</sequence>
<feature type="region of interest" description="Disordered" evidence="6">
    <location>
        <begin position="281"/>
        <end position="399"/>
    </location>
</feature>
<feature type="region of interest" description="Disordered" evidence="6">
    <location>
        <begin position="491"/>
        <end position="589"/>
    </location>
</feature>
<feature type="compositionally biased region" description="Basic and acidic residues" evidence="6">
    <location>
        <begin position="518"/>
        <end position="542"/>
    </location>
</feature>
<dbReference type="PANTHER" id="PTHR12599">
    <property type="entry name" value="PTERIN-4-ALPHA-CARBINOLAMINE DEHYDRATASE"/>
    <property type="match status" value="1"/>
</dbReference>
<comment type="caution">
    <text evidence="7">The sequence shown here is derived from an EMBL/GenBank/DDBJ whole genome shotgun (WGS) entry which is preliminary data.</text>
</comment>
<protein>
    <recommendedName>
        <fullName evidence="3">4a-hydroxytetrahydrobiopterin dehydratase</fullName>
        <ecNumber evidence="3">4.2.1.96</ecNumber>
    </recommendedName>
    <alternativeName>
        <fullName evidence="5">4-alpha-hydroxy-tetrahydropterin dehydratase</fullName>
    </alternativeName>
</protein>
<feature type="compositionally biased region" description="Basic and acidic residues" evidence="6">
    <location>
        <begin position="378"/>
        <end position="391"/>
    </location>
</feature>
<evidence type="ECO:0000256" key="4">
    <source>
        <dbReference type="ARBA" id="ARBA00023239"/>
    </source>
</evidence>
<comment type="catalytic activity">
    <reaction evidence="1">
        <text>(4aS,6R)-4a-hydroxy-L-erythro-5,6,7,8-tetrahydrobiopterin = (6R)-L-erythro-6,7-dihydrobiopterin + H2O</text>
        <dbReference type="Rhea" id="RHEA:11920"/>
        <dbReference type="ChEBI" id="CHEBI:15377"/>
        <dbReference type="ChEBI" id="CHEBI:15642"/>
        <dbReference type="ChEBI" id="CHEBI:43120"/>
        <dbReference type="EC" id="4.2.1.96"/>
    </reaction>
</comment>
<comment type="similarity">
    <text evidence="2">Belongs to the pterin-4-alpha-carbinolamine dehydratase family.</text>
</comment>
<dbReference type="PANTHER" id="PTHR12599:SF0">
    <property type="entry name" value="PTERIN-4-ALPHA-CARBINOLAMINE DEHYDRATASE"/>
    <property type="match status" value="1"/>
</dbReference>
<dbReference type="InterPro" id="IPR036428">
    <property type="entry name" value="PCD_sf"/>
</dbReference>
<feature type="compositionally biased region" description="Pro residues" evidence="6">
    <location>
        <begin position="340"/>
        <end position="353"/>
    </location>
</feature>
<dbReference type="GeneID" id="87908682"/>
<proteinExistence type="inferred from homology"/>
<evidence type="ECO:0000256" key="2">
    <source>
        <dbReference type="ARBA" id="ARBA00006472"/>
    </source>
</evidence>